<dbReference type="KEGG" id="mpo:Mpop_1849"/>
<dbReference type="eggNOG" id="COG2813">
    <property type="taxonomic scope" value="Bacteria"/>
</dbReference>
<keyword evidence="1" id="KW-0489">Methyltransferase</keyword>
<dbReference type="EMBL" id="CP001029">
    <property type="protein sequence ID" value="ACB80012.1"/>
    <property type="molecule type" value="Genomic_DNA"/>
</dbReference>
<dbReference type="GO" id="GO:0032259">
    <property type="term" value="P:methylation"/>
    <property type="evidence" value="ECO:0007669"/>
    <property type="project" value="UniProtKB-KW"/>
</dbReference>
<organism evidence="1 2">
    <name type="scientific">Methylorubrum populi (strain ATCC BAA-705 / NCIMB 13946 / BJ001)</name>
    <name type="common">Methylobacterium populi</name>
    <dbReference type="NCBI Taxonomy" id="441620"/>
    <lineage>
        <taxon>Bacteria</taxon>
        <taxon>Pseudomonadati</taxon>
        <taxon>Pseudomonadota</taxon>
        <taxon>Alphaproteobacteria</taxon>
        <taxon>Hyphomicrobiales</taxon>
        <taxon>Methylobacteriaceae</taxon>
        <taxon>Methylorubrum</taxon>
    </lineage>
</organism>
<dbReference type="AlphaFoldDB" id="B1ZJA7"/>
<keyword evidence="1" id="KW-0808">Transferase</keyword>
<dbReference type="InterPro" id="IPR029063">
    <property type="entry name" value="SAM-dependent_MTases_sf"/>
</dbReference>
<dbReference type="Gene3D" id="3.40.50.150">
    <property type="entry name" value="Vaccinia Virus protein VP39"/>
    <property type="match status" value="1"/>
</dbReference>
<dbReference type="Proteomes" id="UP000007136">
    <property type="component" value="Chromosome"/>
</dbReference>
<evidence type="ECO:0000313" key="2">
    <source>
        <dbReference type="Proteomes" id="UP000007136"/>
    </source>
</evidence>
<dbReference type="PROSITE" id="PS00092">
    <property type="entry name" value="N6_MTASE"/>
    <property type="match status" value="1"/>
</dbReference>
<name>B1ZJA7_METPB</name>
<dbReference type="SUPFAM" id="SSF53335">
    <property type="entry name" value="S-adenosyl-L-methionine-dependent methyltransferases"/>
    <property type="match status" value="1"/>
</dbReference>
<sequence>MPPVPRRRHITEAGYRTLAVVARRVEPKTSLDDFPTPPWATRALFEHVLADRNGWDALSCLEPACGAGHMATPLRERFGTVEAFDAHDYGYAGVRDFLSAPPEAKSYDWIVTNPPFRLAEEFVLTALDVASSGVAMIVRTMFLEGQGRYERLFSVRPPTRVAQFTERVPMVRGRMSKASKTATGYAWLVWEQDRAAPLAFSWVPPCRRRLERDYDYDVPAPLTGLKVVLAEGGPA</sequence>
<gene>
    <name evidence="1" type="ordered locus">Mpop_1849</name>
</gene>
<accession>B1ZJA7</accession>
<protein>
    <submittedName>
        <fullName evidence="1">Methyltransferase small</fullName>
    </submittedName>
</protein>
<dbReference type="STRING" id="441620.Mpop_1849"/>
<evidence type="ECO:0000313" key="1">
    <source>
        <dbReference type="EMBL" id="ACB80012.1"/>
    </source>
</evidence>
<dbReference type="GO" id="GO:0008168">
    <property type="term" value="F:methyltransferase activity"/>
    <property type="evidence" value="ECO:0007669"/>
    <property type="project" value="UniProtKB-KW"/>
</dbReference>
<reference evidence="1" key="1">
    <citation type="submission" date="2008-04" db="EMBL/GenBank/DDBJ databases">
        <title>Complete sequence of chromosome of Methylobacterium populi BJ001.</title>
        <authorList>
            <consortium name="US DOE Joint Genome Institute"/>
            <person name="Copeland A."/>
            <person name="Lucas S."/>
            <person name="Lapidus A."/>
            <person name="Glavina del Rio T."/>
            <person name="Dalin E."/>
            <person name="Tice H."/>
            <person name="Bruce D."/>
            <person name="Goodwin L."/>
            <person name="Pitluck S."/>
            <person name="Chertkov O."/>
            <person name="Brettin T."/>
            <person name="Detter J.C."/>
            <person name="Han C."/>
            <person name="Kuske C.R."/>
            <person name="Schmutz J."/>
            <person name="Larimer F."/>
            <person name="Land M."/>
            <person name="Hauser L."/>
            <person name="Kyrpides N."/>
            <person name="Mikhailova N."/>
            <person name="Marx C."/>
            <person name="Richardson P."/>
        </authorList>
    </citation>
    <scope>NUCLEOTIDE SEQUENCE [LARGE SCALE GENOMIC DNA]</scope>
    <source>
        <strain evidence="1">BJ001</strain>
    </source>
</reference>
<dbReference type="GO" id="GO:0003676">
    <property type="term" value="F:nucleic acid binding"/>
    <property type="evidence" value="ECO:0007669"/>
    <property type="project" value="InterPro"/>
</dbReference>
<dbReference type="HOGENOM" id="CLU_094523_0_0_5"/>
<proteinExistence type="predicted"/>
<dbReference type="InterPro" id="IPR002052">
    <property type="entry name" value="DNA_methylase_N6_adenine_CS"/>
</dbReference>